<dbReference type="Proteomes" id="UP000030665">
    <property type="component" value="Unassembled WGS sequence"/>
</dbReference>
<evidence type="ECO:0000256" key="1">
    <source>
        <dbReference type="PROSITE-ProRule" id="PRU00042"/>
    </source>
</evidence>
<dbReference type="EMBL" id="HG807746">
    <property type="protein sequence ID" value="CDW61047.1"/>
    <property type="molecule type" value="Genomic_DNA"/>
</dbReference>
<feature type="non-terminal residue" evidence="4">
    <location>
        <position position="474"/>
    </location>
</feature>
<accession>A0A077ZL40</accession>
<dbReference type="PROSITE" id="PS00028">
    <property type="entry name" value="ZINC_FINGER_C2H2_1"/>
    <property type="match status" value="1"/>
</dbReference>
<keyword evidence="5" id="KW-1185">Reference proteome</keyword>
<organism evidence="4 5">
    <name type="scientific">Trichuris trichiura</name>
    <name type="common">Whipworm</name>
    <name type="synonym">Trichocephalus trichiurus</name>
    <dbReference type="NCBI Taxonomy" id="36087"/>
    <lineage>
        <taxon>Eukaryota</taxon>
        <taxon>Metazoa</taxon>
        <taxon>Ecdysozoa</taxon>
        <taxon>Nematoda</taxon>
        <taxon>Enoplea</taxon>
        <taxon>Dorylaimia</taxon>
        <taxon>Trichinellida</taxon>
        <taxon>Trichuridae</taxon>
        <taxon>Trichuris</taxon>
    </lineage>
</organism>
<feature type="compositionally biased region" description="Basic and acidic residues" evidence="2">
    <location>
        <begin position="273"/>
        <end position="282"/>
    </location>
</feature>
<dbReference type="PROSITE" id="PS50157">
    <property type="entry name" value="ZINC_FINGER_C2H2_2"/>
    <property type="match status" value="1"/>
</dbReference>
<feature type="region of interest" description="Disordered" evidence="2">
    <location>
        <begin position="272"/>
        <end position="292"/>
    </location>
</feature>
<evidence type="ECO:0000256" key="2">
    <source>
        <dbReference type="SAM" id="MobiDB-lite"/>
    </source>
</evidence>
<dbReference type="InterPro" id="IPR013087">
    <property type="entry name" value="Znf_C2H2_type"/>
</dbReference>
<keyword evidence="1" id="KW-0479">Metal-binding</keyword>
<dbReference type="OrthoDB" id="7695265at2759"/>
<dbReference type="SMART" id="SM00355">
    <property type="entry name" value="ZnF_C2H2"/>
    <property type="match status" value="2"/>
</dbReference>
<reference evidence="4" key="1">
    <citation type="submission" date="2014-01" db="EMBL/GenBank/DDBJ databases">
        <authorList>
            <person name="Aslett M."/>
        </authorList>
    </citation>
    <scope>NUCLEOTIDE SEQUENCE</scope>
</reference>
<protein>
    <recommendedName>
        <fullName evidence="3">C2H2-type domain-containing protein</fullName>
    </recommendedName>
</protein>
<feature type="domain" description="C2H2-type" evidence="3">
    <location>
        <begin position="173"/>
        <end position="201"/>
    </location>
</feature>
<dbReference type="STRING" id="36087.A0A077ZL40"/>
<dbReference type="Gene3D" id="3.30.160.60">
    <property type="entry name" value="Classic Zinc Finger"/>
    <property type="match status" value="1"/>
</dbReference>
<evidence type="ECO:0000313" key="5">
    <source>
        <dbReference type="Proteomes" id="UP000030665"/>
    </source>
</evidence>
<dbReference type="AlphaFoldDB" id="A0A077ZL40"/>
<gene>
    <name evidence="4" type="ORF">TTRE_0000946601</name>
</gene>
<name>A0A077ZL40_TRITR</name>
<proteinExistence type="predicted"/>
<dbReference type="InterPro" id="IPR036236">
    <property type="entry name" value="Znf_C2H2_sf"/>
</dbReference>
<keyword evidence="1" id="KW-0863">Zinc-finger</keyword>
<evidence type="ECO:0000313" key="4">
    <source>
        <dbReference type="EMBL" id="CDW61047.1"/>
    </source>
</evidence>
<sequence length="474" mass="51231">MPLGETNGVGLRGQTHSLLLQQQHERCLTPSVAQSGAQVGPGGHPPWCNGRSPSLLIRGSTPDHPVATMRSTNTRTPTSDPERTAGGDGADFVAATYPGPFRCPLCVTINSVAHNFLEHMRSHAKEVRFLCGKCSKVCPTIHSVACHYSKCGRPVTRSVRQPRIAVEDRPHTVACTDCGERFTTAMGMQLHRRSAHPEEFNADRPREKKARWSKFEVLALAKLEAQLPANITNVNQILSKQLLEVHGLTRNVEMIKGQRRKSQYKELVASLKSADRDADRGSSEPTTSHLYGSAVRVRSADPAHVHVSSDDEHVLPDVSTFPASETVLPPEQCILSRQSATSSALHVLSHTEDVLPGKSTVPMPEVLSVPDSVLPGKSTVPMPEVLSVPDSVLPGESTIPTPEVLSVPDYVLSRPSVSVLPTELSILPNAATHGPGVYNQQASHDDSEMELLHCLKTVLREASCCEAPAGSLLQ</sequence>
<feature type="compositionally biased region" description="Polar residues" evidence="2">
    <location>
        <begin position="69"/>
        <end position="79"/>
    </location>
</feature>
<dbReference type="SUPFAM" id="SSF57667">
    <property type="entry name" value="beta-beta-alpha zinc fingers"/>
    <property type="match status" value="1"/>
</dbReference>
<reference evidence="4" key="2">
    <citation type="submission" date="2014-03" db="EMBL/GenBank/DDBJ databases">
        <title>The whipworm genome and dual-species transcriptomics of an intimate host-pathogen interaction.</title>
        <authorList>
            <person name="Foth B.J."/>
            <person name="Tsai I.J."/>
            <person name="Reid A.J."/>
            <person name="Bancroft A.J."/>
            <person name="Nichol S."/>
            <person name="Tracey A."/>
            <person name="Holroyd N."/>
            <person name="Cotton J.A."/>
            <person name="Stanley E.J."/>
            <person name="Zarowiecki M."/>
            <person name="Liu J.Z."/>
            <person name="Huckvale T."/>
            <person name="Cooper P.J."/>
            <person name="Grencis R.K."/>
            <person name="Berriman M."/>
        </authorList>
    </citation>
    <scope>NUCLEOTIDE SEQUENCE [LARGE SCALE GENOMIC DNA]</scope>
</reference>
<feature type="region of interest" description="Disordered" evidence="2">
    <location>
        <begin position="60"/>
        <end position="87"/>
    </location>
</feature>
<dbReference type="GO" id="GO:0008270">
    <property type="term" value="F:zinc ion binding"/>
    <property type="evidence" value="ECO:0007669"/>
    <property type="project" value="UniProtKB-KW"/>
</dbReference>
<evidence type="ECO:0000259" key="3">
    <source>
        <dbReference type="PROSITE" id="PS50157"/>
    </source>
</evidence>
<keyword evidence="1" id="KW-0862">Zinc</keyword>